<evidence type="ECO:0000313" key="2">
    <source>
        <dbReference type="EMBL" id="SVB90445.1"/>
    </source>
</evidence>
<sequence length="25" mass="2796">MPGKIFTARTTDEPSGNRTFQKLTV</sequence>
<feature type="region of interest" description="Disordered" evidence="1">
    <location>
        <begin position="1"/>
        <end position="25"/>
    </location>
</feature>
<dbReference type="EMBL" id="UINC01063136">
    <property type="protein sequence ID" value="SVB90445.1"/>
    <property type="molecule type" value="Genomic_DNA"/>
</dbReference>
<protein>
    <submittedName>
        <fullName evidence="2">Uncharacterized protein</fullName>
    </submittedName>
</protein>
<name>A0A382HTM6_9ZZZZ</name>
<evidence type="ECO:0000256" key="1">
    <source>
        <dbReference type="SAM" id="MobiDB-lite"/>
    </source>
</evidence>
<feature type="compositionally biased region" description="Polar residues" evidence="1">
    <location>
        <begin position="13"/>
        <end position="25"/>
    </location>
</feature>
<organism evidence="2">
    <name type="scientific">marine metagenome</name>
    <dbReference type="NCBI Taxonomy" id="408172"/>
    <lineage>
        <taxon>unclassified sequences</taxon>
        <taxon>metagenomes</taxon>
        <taxon>ecological metagenomes</taxon>
    </lineage>
</organism>
<dbReference type="AlphaFoldDB" id="A0A382HTM6"/>
<proteinExistence type="predicted"/>
<accession>A0A382HTM6</accession>
<gene>
    <name evidence="2" type="ORF">METZ01_LOCUS243299</name>
</gene>
<reference evidence="2" key="1">
    <citation type="submission" date="2018-05" db="EMBL/GenBank/DDBJ databases">
        <authorList>
            <person name="Lanie J.A."/>
            <person name="Ng W.-L."/>
            <person name="Kazmierczak K.M."/>
            <person name="Andrzejewski T.M."/>
            <person name="Davidsen T.M."/>
            <person name="Wayne K.J."/>
            <person name="Tettelin H."/>
            <person name="Glass J.I."/>
            <person name="Rusch D."/>
            <person name="Podicherti R."/>
            <person name="Tsui H.-C.T."/>
            <person name="Winkler M.E."/>
        </authorList>
    </citation>
    <scope>NUCLEOTIDE SEQUENCE</scope>
</reference>